<gene>
    <name evidence="2" type="ORF">EHO59_12840</name>
</gene>
<evidence type="ECO:0000313" key="2">
    <source>
        <dbReference type="EMBL" id="TGK00813.1"/>
    </source>
</evidence>
<reference evidence="2" key="1">
    <citation type="journal article" date="2019" name="PLoS Negl. Trop. Dis.">
        <title>Revisiting the worldwide diversity of Leptospira species in the environment.</title>
        <authorList>
            <person name="Vincent A.T."/>
            <person name="Schiettekatte O."/>
            <person name="Bourhy P."/>
            <person name="Veyrier F.J."/>
            <person name="Picardeau M."/>
        </authorList>
    </citation>
    <scope>NUCLEOTIDE SEQUENCE [LARGE SCALE GENOMIC DNA]</scope>
    <source>
        <strain evidence="2">SSS9</strain>
    </source>
</reference>
<sequence>MKYFLLVSVVICILFCRDSESGEKKNVGVDGKAPVSVEKNSPPILLNPADPSIKGIYSFTQSKFLSKKLGVNNISSCVEVNSIEKIIKMKDLESNRILTLQYAINGNNSFALAYLGETILKGFFFNERSYVNAWPRDVLIKFFFPDDELDSTADYVGREDRPYGTKKQASFYVKKIETIEDCEMEREISDCTQSGNSRDRKWPDCKPPGYKNLR</sequence>
<feature type="region of interest" description="Disordered" evidence="1">
    <location>
        <begin position="190"/>
        <end position="214"/>
    </location>
</feature>
<organism evidence="2 3">
    <name type="scientific">Leptospira semungkisensis</name>
    <dbReference type="NCBI Taxonomy" id="2484985"/>
    <lineage>
        <taxon>Bacteria</taxon>
        <taxon>Pseudomonadati</taxon>
        <taxon>Spirochaetota</taxon>
        <taxon>Spirochaetia</taxon>
        <taxon>Leptospirales</taxon>
        <taxon>Leptospiraceae</taxon>
        <taxon>Leptospira</taxon>
    </lineage>
</organism>
<keyword evidence="3" id="KW-1185">Reference proteome</keyword>
<dbReference type="EMBL" id="RQEP01000018">
    <property type="protein sequence ID" value="TGK00813.1"/>
    <property type="molecule type" value="Genomic_DNA"/>
</dbReference>
<accession>A0A4R9FQN1</accession>
<dbReference type="RefSeq" id="WP_135588677.1">
    <property type="nucleotide sequence ID" value="NZ_RQEP01000018.1"/>
</dbReference>
<dbReference type="AlphaFoldDB" id="A0A4R9FQN1"/>
<name>A0A4R9FQN1_9LEPT</name>
<protein>
    <submittedName>
        <fullName evidence="2">Uncharacterized protein</fullName>
    </submittedName>
</protein>
<evidence type="ECO:0000256" key="1">
    <source>
        <dbReference type="SAM" id="MobiDB-lite"/>
    </source>
</evidence>
<dbReference type="Proteomes" id="UP000297453">
    <property type="component" value="Unassembled WGS sequence"/>
</dbReference>
<evidence type="ECO:0000313" key="3">
    <source>
        <dbReference type="Proteomes" id="UP000297453"/>
    </source>
</evidence>
<comment type="caution">
    <text evidence="2">The sequence shown here is derived from an EMBL/GenBank/DDBJ whole genome shotgun (WGS) entry which is preliminary data.</text>
</comment>
<dbReference type="OrthoDB" id="340075at2"/>
<proteinExistence type="predicted"/>